<feature type="active site" description="Proton donor; for dehydratase activity" evidence="7">
    <location>
        <position position="1520"/>
    </location>
</feature>
<reference evidence="11" key="1">
    <citation type="submission" date="2021-06" db="EMBL/GenBank/DDBJ databases">
        <title>Comparative genomics, transcriptomics and evolutionary studies reveal genomic signatures of adaptation to plant cell wall in hemibiotrophic fungi.</title>
        <authorList>
            <consortium name="DOE Joint Genome Institute"/>
            <person name="Baroncelli R."/>
            <person name="Diaz J.F."/>
            <person name="Benocci T."/>
            <person name="Peng M."/>
            <person name="Battaglia E."/>
            <person name="Haridas S."/>
            <person name="Andreopoulos W."/>
            <person name="Labutti K."/>
            <person name="Pangilinan J."/>
            <person name="Floch G.L."/>
            <person name="Makela M.R."/>
            <person name="Henrissat B."/>
            <person name="Grigoriev I.V."/>
            <person name="Crouch J.A."/>
            <person name="De Vries R.P."/>
            <person name="Sukno S.A."/>
            <person name="Thon M.R."/>
        </authorList>
    </citation>
    <scope>NUCLEOTIDE SEQUENCE</scope>
    <source>
        <strain evidence="11">CBS 125086</strain>
    </source>
</reference>
<dbReference type="Pfam" id="PF16073">
    <property type="entry name" value="SAT"/>
    <property type="match status" value="1"/>
</dbReference>
<evidence type="ECO:0000256" key="6">
    <source>
        <dbReference type="ARBA" id="ARBA00023268"/>
    </source>
</evidence>
<evidence type="ECO:0008006" key="13">
    <source>
        <dbReference type="Google" id="ProtNLM"/>
    </source>
</evidence>
<dbReference type="InterPro" id="IPR032088">
    <property type="entry name" value="SAT"/>
</dbReference>
<dbReference type="InterPro" id="IPR050091">
    <property type="entry name" value="PKS_NRPS_Biosynth_Enz"/>
</dbReference>
<keyword evidence="5" id="KW-0808">Transferase</keyword>
<dbReference type="InterPro" id="IPR036736">
    <property type="entry name" value="ACP-like_sf"/>
</dbReference>
<evidence type="ECO:0000259" key="10">
    <source>
        <dbReference type="PROSITE" id="PS52019"/>
    </source>
</evidence>
<evidence type="ECO:0000256" key="8">
    <source>
        <dbReference type="SAM" id="MobiDB-lite"/>
    </source>
</evidence>
<dbReference type="Gene3D" id="3.40.47.10">
    <property type="match status" value="1"/>
</dbReference>
<dbReference type="Pfam" id="PF00326">
    <property type="entry name" value="Peptidase_S9"/>
    <property type="match status" value="1"/>
</dbReference>
<dbReference type="GO" id="GO:0006508">
    <property type="term" value="P:proteolysis"/>
    <property type="evidence" value="ECO:0007669"/>
    <property type="project" value="InterPro"/>
</dbReference>
<dbReference type="Pfam" id="PF07859">
    <property type="entry name" value="Abhydrolase_3"/>
    <property type="match status" value="1"/>
</dbReference>
<dbReference type="InterPro" id="IPR016039">
    <property type="entry name" value="Thiolase-like"/>
</dbReference>
<name>A0AAD8UZD4_9PEZI</name>
<accession>A0AAD8UZD4</accession>
<dbReference type="Gene3D" id="3.10.129.110">
    <property type="entry name" value="Polyketide synthase dehydratase"/>
    <property type="match status" value="1"/>
</dbReference>
<dbReference type="GeneID" id="85444606"/>
<evidence type="ECO:0000259" key="9">
    <source>
        <dbReference type="PROSITE" id="PS52004"/>
    </source>
</evidence>
<dbReference type="GO" id="GO:0008236">
    <property type="term" value="F:serine-type peptidase activity"/>
    <property type="evidence" value="ECO:0007669"/>
    <property type="project" value="InterPro"/>
</dbReference>
<dbReference type="CDD" id="cd00833">
    <property type="entry name" value="PKS"/>
    <property type="match status" value="1"/>
</dbReference>
<dbReference type="SUPFAM" id="SSF53901">
    <property type="entry name" value="Thiolase-like"/>
    <property type="match status" value="1"/>
</dbReference>
<proteinExistence type="predicted"/>
<dbReference type="InterPro" id="IPR009081">
    <property type="entry name" value="PP-bd_ACP"/>
</dbReference>
<evidence type="ECO:0000256" key="1">
    <source>
        <dbReference type="ARBA" id="ARBA00005179"/>
    </source>
</evidence>
<dbReference type="PROSITE" id="PS52019">
    <property type="entry name" value="PKS_MFAS_DH"/>
    <property type="match status" value="1"/>
</dbReference>
<feature type="domain" description="Ketosynthase family 3 (KS3)" evidence="9">
    <location>
        <begin position="385"/>
        <end position="813"/>
    </location>
</feature>
<dbReference type="InterPro" id="IPR016035">
    <property type="entry name" value="Acyl_Trfase/lysoPLipase"/>
</dbReference>
<dbReference type="InterPro" id="IPR016036">
    <property type="entry name" value="Malonyl_transacylase_ACP-bd"/>
</dbReference>
<dbReference type="Gene3D" id="3.30.70.3290">
    <property type="match status" value="1"/>
</dbReference>
<dbReference type="SUPFAM" id="SSF47336">
    <property type="entry name" value="ACP-like"/>
    <property type="match status" value="1"/>
</dbReference>
<dbReference type="InterPro" id="IPR029058">
    <property type="entry name" value="AB_hydrolase_fold"/>
</dbReference>
<evidence type="ECO:0000256" key="2">
    <source>
        <dbReference type="ARBA" id="ARBA00022450"/>
    </source>
</evidence>
<evidence type="ECO:0000256" key="3">
    <source>
        <dbReference type="ARBA" id="ARBA00022553"/>
    </source>
</evidence>
<dbReference type="Pfam" id="PF02801">
    <property type="entry name" value="Ketoacyl-synt_C"/>
    <property type="match status" value="1"/>
</dbReference>
<dbReference type="GO" id="GO:0032259">
    <property type="term" value="P:methylation"/>
    <property type="evidence" value="ECO:0007669"/>
    <property type="project" value="UniProtKB-KW"/>
</dbReference>
<dbReference type="SUPFAM" id="SSF52151">
    <property type="entry name" value="FabD/lysophospholipase-like"/>
    <property type="match status" value="1"/>
</dbReference>
<feature type="active site" description="Proton acceptor; for dehydratase activity" evidence="7">
    <location>
        <position position="1332"/>
    </location>
</feature>
<dbReference type="InterPro" id="IPR013094">
    <property type="entry name" value="AB_hydrolase_3"/>
</dbReference>
<dbReference type="PANTHER" id="PTHR43775">
    <property type="entry name" value="FATTY ACID SYNTHASE"/>
    <property type="match status" value="1"/>
</dbReference>
<dbReference type="RefSeq" id="XP_060408727.1">
    <property type="nucleotide sequence ID" value="XM_060560366.1"/>
</dbReference>
<dbReference type="Gene3D" id="3.40.50.1820">
    <property type="entry name" value="alpha/beta hydrolase"/>
    <property type="match status" value="1"/>
</dbReference>
<dbReference type="PROSITE" id="PS00606">
    <property type="entry name" value="KS3_1"/>
    <property type="match status" value="1"/>
</dbReference>
<dbReference type="SUPFAM" id="SSF53474">
    <property type="entry name" value="alpha/beta-Hydrolases"/>
    <property type="match status" value="1"/>
</dbReference>
<organism evidence="11 12">
    <name type="scientific">Colletotrichum navitas</name>
    <dbReference type="NCBI Taxonomy" id="681940"/>
    <lineage>
        <taxon>Eukaryota</taxon>
        <taxon>Fungi</taxon>
        <taxon>Dikarya</taxon>
        <taxon>Ascomycota</taxon>
        <taxon>Pezizomycotina</taxon>
        <taxon>Sordariomycetes</taxon>
        <taxon>Hypocreomycetidae</taxon>
        <taxon>Glomerellales</taxon>
        <taxon>Glomerellaceae</taxon>
        <taxon>Colletotrichum</taxon>
        <taxon>Colletotrichum graminicola species complex</taxon>
    </lineage>
</organism>
<evidence type="ECO:0000313" key="11">
    <source>
        <dbReference type="EMBL" id="KAK1573013.1"/>
    </source>
</evidence>
<dbReference type="GO" id="GO:0008168">
    <property type="term" value="F:methyltransferase activity"/>
    <property type="evidence" value="ECO:0007669"/>
    <property type="project" value="UniProtKB-KW"/>
</dbReference>
<dbReference type="EMBL" id="JAHLJV010000100">
    <property type="protein sequence ID" value="KAK1573013.1"/>
    <property type="molecule type" value="Genomic_DNA"/>
</dbReference>
<dbReference type="Gene3D" id="1.10.1200.10">
    <property type="entry name" value="ACP-like"/>
    <property type="match status" value="1"/>
</dbReference>
<dbReference type="SMART" id="SM00827">
    <property type="entry name" value="PKS_AT"/>
    <property type="match status" value="1"/>
</dbReference>
<feature type="region of interest" description="N-terminal hotdog fold" evidence="7">
    <location>
        <begin position="1298"/>
        <end position="1434"/>
    </location>
</feature>
<keyword evidence="4" id="KW-0489">Methyltransferase</keyword>
<dbReference type="GO" id="GO:0004315">
    <property type="term" value="F:3-oxoacyl-[acyl-carrier-protein] synthase activity"/>
    <property type="evidence" value="ECO:0007669"/>
    <property type="project" value="InterPro"/>
</dbReference>
<keyword evidence="6" id="KW-0511">Multifunctional enzyme</keyword>
<dbReference type="Pfam" id="PF00698">
    <property type="entry name" value="Acyl_transf_1"/>
    <property type="match status" value="1"/>
</dbReference>
<dbReference type="InterPro" id="IPR018201">
    <property type="entry name" value="Ketoacyl_synth_AS"/>
</dbReference>
<feature type="domain" description="PKS/mFAS DH" evidence="10">
    <location>
        <begin position="1298"/>
        <end position="1611"/>
    </location>
</feature>
<keyword evidence="12" id="KW-1185">Reference proteome</keyword>
<dbReference type="InterPro" id="IPR001375">
    <property type="entry name" value="Peptidase_S9_cat"/>
</dbReference>
<dbReference type="InterPro" id="IPR042104">
    <property type="entry name" value="PKS_dehydratase_sf"/>
</dbReference>
<evidence type="ECO:0000313" key="12">
    <source>
        <dbReference type="Proteomes" id="UP001230504"/>
    </source>
</evidence>
<protein>
    <recommendedName>
        <fullName evidence="13">Polyketide synthase</fullName>
    </recommendedName>
</protein>
<dbReference type="PROSITE" id="PS52004">
    <property type="entry name" value="KS3_2"/>
    <property type="match status" value="1"/>
</dbReference>
<dbReference type="PANTHER" id="PTHR43775:SF21">
    <property type="entry name" value="NON-REDUCING POLYKETIDE SYNTHASE AUSA-RELATED"/>
    <property type="match status" value="1"/>
</dbReference>
<dbReference type="GO" id="GO:0004312">
    <property type="term" value="F:fatty acid synthase activity"/>
    <property type="evidence" value="ECO:0007669"/>
    <property type="project" value="TreeGrafter"/>
</dbReference>
<dbReference type="GO" id="GO:0044550">
    <property type="term" value="P:secondary metabolite biosynthetic process"/>
    <property type="evidence" value="ECO:0007669"/>
    <property type="project" value="TreeGrafter"/>
</dbReference>
<dbReference type="InterPro" id="IPR014030">
    <property type="entry name" value="Ketoacyl_synth_N"/>
</dbReference>
<dbReference type="InterPro" id="IPR020841">
    <property type="entry name" value="PKS_Beta-ketoAc_synthase_dom"/>
</dbReference>
<dbReference type="InterPro" id="IPR014043">
    <property type="entry name" value="Acyl_transferase_dom"/>
</dbReference>
<comment type="pathway">
    <text evidence="1">Secondary metabolite biosynthesis.</text>
</comment>
<dbReference type="InterPro" id="IPR001227">
    <property type="entry name" value="Ac_transferase_dom_sf"/>
</dbReference>
<sequence length="2153" mass="232958">MGDQASDAPSAAFFCPVPFLVDKNYLAELRRRIVGSPFLKPLADAIEETPAIWELLANEKRAQHVAVGDRGAEFARAFAKWIAEGETGVIASQPSTVVSFPLLLLTGLCQWCSYLELSGQTQAEVLAALGAGGIQGYCGGMLSTIAVASSANEEELGQRAGNFYRTAFLMGVYMSEGETGPPENAPDMLIVRLKHPGQDKELMEQFPGIYASATTNPVTICFAGRKSELAPLKEYVAANRMFSIQTYPTGTGHDPRNARYLDDMLAIVAENKSFHLPGAEALNVPVQSNWDGERLLEETPSELTKNVLGNILCGRCEWYKVVERVAKRIREDSNESSHSLLLLGGYDCVPVEPFHQASLKIAKIDVVLTFREVAQKRAELASYGDDAVAIVGSACRLPGANNLDELWQILEKRVSTCEEVRPDRVPISGSYRASLDPKFTASRKWFGNFIDNVDQFDNELFGLSHSEAAWMDPQQRILLELAYEALDSYGHLGHRSYSREAGHNIACFIGGTLIEYNEHTSTHAPTAYSAIGTMQAFQCGRISHHFGWYGPSETIDTACSSSLVAISRAVAAVRAGDCSMAVAGGANILGGINYYLDLAKARFLSPTGQCKAFDVSADGYCRADGAGLVVLKRLKDAVASGDEILAVIPAAGTNQGGLSKSITLPDGKAQQQLYQRVVQSAGLQPKDISYIECHGTGTQAGDPNEIGGLRAVFGDANRDKKLFVGSVKGNVGHAEAAAGVTGLMKVLAMLRESKIPPQASFENINTNIGSLEPWNMAIPSGAVQPWDAPGNVRRALVNSYGAAGSNASLVVCQSPSARPKSAWWLDRKKRKDKEPITSLPLLVTAASQASLAGNCRALADMVRSEKPDVGKLLWTLSEKRQRHRYRTVLPVNNIGDHEALAAALDQAASSPTQVPPKAKRMVLVFGGQSQRTVRLDNHLYNTTPQLRRHLAECDSILSELGYPPVVDDVLNHDKVDQNVLLLQTATFAIQYSCAKTWEDAGLHIDAVVGHSFGELTALAFSGALSLRDGIRIVAERASLMQTAWGEEKGKMLAVHAPLDTVKSLIDHVKGLEIACFNSSGSYVVVGTTSEIERAEAVVAEKFKGTRCQHVDVTHGFHSKFVDDLLPGLEKLDDSLEFQKPRIRLELCTSEAHENEPHNGHIGRHARNPVFFTAAITRLAQSLGPSVWLEAGTDSPIIPMVKRAVTDAGTHAFFPINFKAARKPETVICDTTIGLWRAGVDATYWPWIGATGLEAIKLPVYQFSRKSFWTQWVDHPVELQKRLDEALQQQQQLPAPVTTATSSFRLISPSPLESNRFTVNVNSSRFQQLVRGHAVCDQPMCPASMYMECVGMAVQIHESNGKREFPGAGAALHFGSLAFNHPLTLSPDLQVSVLLDLEAGHDRSWTFAIESTRINQSDRPTVHVRGVVALVPSADMRHVKTLLGDRTAQLKAHPDAETILSRRVYTLFGTVVDYSHVLRGIESLTLHGNWAVGIIKSPKQLVAQHETESSVLDLADAAIADNFVQVLGLAINTSEHVPQGSAFLVSSIDSFTLSPGCRLLNNTGSWTVTSHFNAEKNAKAITGEIYVTDELGDVVASVLGVRFSLVQLSALRRVLDSLAGGPKTKLPPYASEVFQPAAPLQRDYISQISTAPSTTLQASPAKQIAHQPQVPTSPHPVSAPPTRATEEPKAKSQGSNLDAVLLVRDIVARYTGAVAGEMPGDSTMTELGIDSLAIVQFADEIDNLFKKQFATDDLGNMTLQSLIDACGTGSISPSVASSTSDRASEVTADTASSEESFDLISKTETVVVKDVDGVSVEVDVHMPTVQGSRPLGVDYIIANLSSVAAILVHGGGHMALSKATIPSSAITALLKSGFLTISVNYRLCPEVNLVDGPMADIVDVYRWVFEKLPSFAGNNGLSVDPRNVVAVGWSSGGHLAMALDWMSRIAGLPTLKAVLTFYAPVAWASGSTHEQSPRNVLSEEVKGALRPLIKRSTRKPKTQYDDILKHGFSTDYYSFKWAREDDLRSQLICAALVPGHCLPLLMRGIPARNEDSDIDACLQPVHAEHLESICPLTHALRKSYRTPTFMIHGVEDDIVPLASAIELYDALCAAGVPCQLLPVENAGHTFDYGLKYGDETWQATVAPGFAFLTSQAFL</sequence>
<evidence type="ECO:0000256" key="5">
    <source>
        <dbReference type="ARBA" id="ARBA00022679"/>
    </source>
</evidence>
<dbReference type="SMART" id="SM00825">
    <property type="entry name" value="PKS_KS"/>
    <property type="match status" value="1"/>
</dbReference>
<feature type="region of interest" description="Disordered" evidence="8">
    <location>
        <begin position="1655"/>
        <end position="1693"/>
    </location>
</feature>
<dbReference type="Pfam" id="PF00109">
    <property type="entry name" value="ketoacyl-synt"/>
    <property type="match status" value="1"/>
</dbReference>
<comment type="caution">
    <text evidence="11">The sequence shown here is derived from an EMBL/GenBank/DDBJ whole genome shotgun (WGS) entry which is preliminary data.</text>
</comment>
<dbReference type="Pfam" id="PF00550">
    <property type="entry name" value="PP-binding"/>
    <property type="match status" value="1"/>
</dbReference>
<dbReference type="Gene3D" id="3.40.366.10">
    <property type="entry name" value="Malonyl-Coenzyme A Acyl Carrier Protein, domain 2"/>
    <property type="match status" value="2"/>
</dbReference>
<keyword evidence="3" id="KW-0597">Phosphoprotein</keyword>
<gene>
    <name evidence="11" type="ORF">LY79DRAFT_583919</name>
</gene>
<evidence type="ECO:0000256" key="7">
    <source>
        <dbReference type="PROSITE-ProRule" id="PRU01363"/>
    </source>
</evidence>
<dbReference type="InterPro" id="IPR049900">
    <property type="entry name" value="PKS_mFAS_DH"/>
</dbReference>
<feature type="region of interest" description="C-terminal hotdog fold" evidence="7">
    <location>
        <begin position="1454"/>
        <end position="1611"/>
    </location>
</feature>
<dbReference type="Proteomes" id="UP001230504">
    <property type="component" value="Unassembled WGS sequence"/>
</dbReference>
<dbReference type="SUPFAM" id="SSF55048">
    <property type="entry name" value="Probable ACP-binding domain of malonyl-CoA ACP transacylase"/>
    <property type="match status" value="1"/>
</dbReference>
<keyword evidence="2" id="KW-0596">Phosphopantetheine</keyword>
<dbReference type="GO" id="GO:0006633">
    <property type="term" value="P:fatty acid biosynthetic process"/>
    <property type="evidence" value="ECO:0007669"/>
    <property type="project" value="InterPro"/>
</dbReference>
<dbReference type="InterPro" id="IPR014031">
    <property type="entry name" value="Ketoacyl_synth_C"/>
</dbReference>
<evidence type="ECO:0000256" key="4">
    <source>
        <dbReference type="ARBA" id="ARBA00022603"/>
    </source>
</evidence>